<dbReference type="EMBL" id="VBAP01000110">
    <property type="protein sequence ID" value="TMI71500.1"/>
    <property type="molecule type" value="Genomic_DNA"/>
</dbReference>
<dbReference type="PANTHER" id="PTHR12715:SF4">
    <property type="entry name" value="EAMA DOMAIN-CONTAINING PROTEIN"/>
    <property type="match status" value="1"/>
</dbReference>
<evidence type="ECO:0000313" key="4">
    <source>
        <dbReference type="EMBL" id="TMI71500.1"/>
    </source>
</evidence>
<evidence type="ECO:0000256" key="2">
    <source>
        <dbReference type="SAM" id="Phobius"/>
    </source>
</evidence>
<keyword evidence="2" id="KW-0812">Transmembrane</keyword>
<feature type="transmembrane region" description="Helical" evidence="2">
    <location>
        <begin position="12"/>
        <end position="31"/>
    </location>
</feature>
<accession>A0A537IJP6</accession>
<keyword evidence="2" id="KW-0472">Membrane</keyword>
<proteinExistence type="inferred from homology"/>
<feature type="domain" description="EamA" evidence="3">
    <location>
        <begin position="17"/>
        <end position="93"/>
    </location>
</feature>
<evidence type="ECO:0000313" key="5">
    <source>
        <dbReference type="Proteomes" id="UP000318834"/>
    </source>
</evidence>
<protein>
    <recommendedName>
        <fullName evidence="3">EamA domain-containing protein</fullName>
    </recommendedName>
</protein>
<comment type="caution">
    <text evidence="4">The sequence shown here is derived from an EMBL/GenBank/DDBJ whole genome shotgun (WGS) entry which is preliminary data.</text>
</comment>
<dbReference type="InterPro" id="IPR000620">
    <property type="entry name" value="EamA_dom"/>
</dbReference>
<dbReference type="Proteomes" id="UP000318834">
    <property type="component" value="Unassembled WGS sequence"/>
</dbReference>
<dbReference type="Pfam" id="PF00892">
    <property type="entry name" value="EamA"/>
    <property type="match status" value="1"/>
</dbReference>
<organism evidence="4 5">
    <name type="scientific">Candidatus Segetimicrobium genomatis</name>
    <dbReference type="NCBI Taxonomy" id="2569760"/>
    <lineage>
        <taxon>Bacteria</taxon>
        <taxon>Bacillati</taxon>
        <taxon>Candidatus Sysuimicrobiota</taxon>
        <taxon>Candidatus Sysuimicrobiia</taxon>
        <taxon>Candidatus Sysuimicrobiales</taxon>
        <taxon>Candidatus Segetimicrobiaceae</taxon>
        <taxon>Candidatus Segetimicrobium</taxon>
    </lineage>
</organism>
<evidence type="ECO:0000256" key="1">
    <source>
        <dbReference type="ARBA" id="ARBA00007362"/>
    </source>
</evidence>
<evidence type="ECO:0000259" key="3">
    <source>
        <dbReference type="Pfam" id="PF00892"/>
    </source>
</evidence>
<dbReference type="PANTHER" id="PTHR12715">
    <property type="entry name" value="TRANSPORTER, DRUG/METABOLITE EXPORTER FAMILY"/>
    <property type="match status" value="1"/>
</dbReference>
<dbReference type="InterPro" id="IPR052756">
    <property type="entry name" value="Alkyne_AA_exporter"/>
</dbReference>
<reference evidence="4 5" key="1">
    <citation type="journal article" date="2019" name="Nat. Microbiol.">
        <title>Mediterranean grassland soil C-N compound turnover is dependent on rainfall and depth, and is mediated by genomically divergent microorganisms.</title>
        <authorList>
            <person name="Diamond S."/>
            <person name="Andeer P.F."/>
            <person name="Li Z."/>
            <person name="Crits-Christoph A."/>
            <person name="Burstein D."/>
            <person name="Anantharaman K."/>
            <person name="Lane K.R."/>
            <person name="Thomas B.C."/>
            <person name="Pan C."/>
            <person name="Northen T.R."/>
            <person name="Banfield J.F."/>
        </authorList>
    </citation>
    <scope>NUCLEOTIDE SEQUENCE [LARGE SCALE GENOMIC DNA]</scope>
    <source>
        <strain evidence="4">NP_8</strain>
    </source>
</reference>
<keyword evidence="2" id="KW-1133">Transmembrane helix</keyword>
<comment type="similarity">
    <text evidence="1">Belongs to the EamA transporter family.</text>
</comment>
<sequence length="97" mass="11052">MALSGRPDRGWTLHASLILLILFWGLAFVAIKQALVYMSWITLTFLRFAVADVLFVSYLVATRQIRHPPAREDLPRLVVLAFFGFTGYHLFLNLGET</sequence>
<dbReference type="GO" id="GO:0016020">
    <property type="term" value="C:membrane"/>
    <property type="evidence" value="ECO:0007669"/>
    <property type="project" value="InterPro"/>
</dbReference>
<feature type="transmembrane region" description="Helical" evidence="2">
    <location>
        <begin position="73"/>
        <end position="91"/>
    </location>
</feature>
<feature type="non-terminal residue" evidence="4">
    <location>
        <position position="97"/>
    </location>
</feature>
<dbReference type="AlphaFoldDB" id="A0A537IJP6"/>
<feature type="transmembrane region" description="Helical" evidence="2">
    <location>
        <begin position="37"/>
        <end position="61"/>
    </location>
</feature>
<name>A0A537IJP6_9BACT</name>
<gene>
    <name evidence="4" type="ORF">E6H05_12465</name>
</gene>